<comment type="caution">
    <text evidence="2">The sequence shown here is derived from an EMBL/GenBank/DDBJ whole genome shotgun (WGS) entry which is preliminary data.</text>
</comment>
<dbReference type="OrthoDB" id="4072826at2759"/>
<dbReference type="EMBL" id="JAGMUV010000021">
    <property type="protein sequence ID" value="KAH7124752.1"/>
    <property type="molecule type" value="Genomic_DNA"/>
</dbReference>
<sequence length="218" mass="24945">MNSLDEIRTSRLLLRRLRSNREGSQDLEWYHTVWSDDQATQWSPHGPCMTKEDSRHWMAGIIPQSTQDNRTRIGYAVFCQRSSEPGMIEADNDWEIAGVITLLAPTHGGSEDTATSEPQINRRPIDIGYLFLPCAWGRGVATESLEKLLELYQAELAATEKDIHVDLYAYVHLKNARSIRVVQKLGLEEIKRFEKNVWLPLIQGPSQEVIVEFHKSLC</sequence>
<accession>A0A9P9DTJ1</accession>
<keyword evidence="3" id="KW-1185">Reference proteome</keyword>
<protein>
    <submittedName>
        <fullName evidence="2">Acyl-CoA N-acyltransferase</fullName>
    </submittedName>
</protein>
<gene>
    <name evidence="2" type="ORF">EDB81DRAFT_811661</name>
</gene>
<evidence type="ECO:0000313" key="2">
    <source>
        <dbReference type="EMBL" id="KAH7124752.1"/>
    </source>
</evidence>
<evidence type="ECO:0000259" key="1">
    <source>
        <dbReference type="Pfam" id="PF13302"/>
    </source>
</evidence>
<dbReference type="PANTHER" id="PTHR43792">
    <property type="entry name" value="GNAT FAMILY, PUTATIVE (AFU_ORTHOLOGUE AFUA_3G00765)-RELATED-RELATED"/>
    <property type="match status" value="1"/>
</dbReference>
<dbReference type="InterPro" id="IPR016181">
    <property type="entry name" value="Acyl_CoA_acyltransferase"/>
</dbReference>
<reference evidence="2" key="1">
    <citation type="journal article" date="2021" name="Nat. Commun.">
        <title>Genetic determinants of endophytism in the Arabidopsis root mycobiome.</title>
        <authorList>
            <person name="Mesny F."/>
            <person name="Miyauchi S."/>
            <person name="Thiergart T."/>
            <person name="Pickel B."/>
            <person name="Atanasova L."/>
            <person name="Karlsson M."/>
            <person name="Huettel B."/>
            <person name="Barry K.W."/>
            <person name="Haridas S."/>
            <person name="Chen C."/>
            <person name="Bauer D."/>
            <person name="Andreopoulos W."/>
            <person name="Pangilinan J."/>
            <person name="LaButti K."/>
            <person name="Riley R."/>
            <person name="Lipzen A."/>
            <person name="Clum A."/>
            <person name="Drula E."/>
            <person name="Henrissat B."/>
            <person name="Kohler A."/>
            <person name="Grigoriev I.V."/>
            <person name="Martin F.M."/>
            <person name="Hacquard S."/>
        </authorList>
    </citation>
    <scope>NUCLEOTIDE SEQUENCE</scope>
    <source>
        <strain evidence="2">MPI-CAGE-AT-0147</strain>
    </source>
</reference>
<feature type="domain" description="N-acetyltransferase" evidence="1">
    <location>
        <begin position="11"/>
        <end position="187"/>
    </location>
</feature>
<dbReference type="Gene3D" id="3.40.630.30">
    <property type="match status" value="1"/>
</dbReference>
<proteinExistence type="predicted"/>
<dbReference type="GO" id="GO:0016747">
    <property type="term" value="F:acyltransferase activity, transferring groups other than amino-acyl groups"/>
    <property type="evidence" value="ECO:0007669"/>
    <property type="project" value="InterPro"/>
</dbReference>
<evidence type="ECO:0000313" key="3">
    <source>
        <dbReference type="Proteomes" id="UP000738349"/>
    </source>
</evidence>
<dbReference type="Pfam" id="PF13302">
    <property type="entry name" value="Acetyltransf_3"/>
    <property type="match status" value="1"/>
</dbReference>
<organism evidence="2 3">
    <name type="scientific">Dactylonectria macrodidyma</name>
    <dbReference type="NCBI Taxonomy" id="307937"/>
    <lineage>
        <taxon>Eukaryota</taxon>
        <taxon>Fungi</taxon>
        <taxon>Dikarya</taxon>
        <taxon>Ascomycota</taxon>
        <taxon>Pezizomycotina</taxon>
        <taxon>Sordariomycetes</taxon>
        <taxon>Hypocreomycetidae</taxon>
        <taxon>Hypocreales</taxon>
        <taxon>Nectriaceae</taxon>
        <taxon>Dactylonectria</taxon>
    </lineage>
</organism>
<dbReference type="PANTHER" id="PTHR43792:SF1">
    <property type="entry name" value="N-ACETYLTRANSFERASE DOMAIN-CONTAINING PROTEIN"/>
    <property type="match status" value="1"/>
</dbReference>
<dbReference type="InterPro" id="IPR000182">
    <property type="entry name" value="GNAT_dom"/>
</dbReference>
<name>A0A9P9DTJ1_9HYPO</name>
<dbReference type="AlphaFoldDB" id="A0A9P9DTJ1"/>
<dbReference type="Proteomes" id="UP000738349">
    <property type="component" value="Unassembled WGS sequence"/>
</dbReference>
<dbReference type="SUPFAM" id="SSF55729">
    <property type="entry name" value="Acyl-CoA N-acyltransferases (Nat)"/>
    <property type="match status" value="1"/>
</dbReference>
<dbReference type="InterPro" id="IPR051531">
    <property type="entry name" value="N-acetyltransferase"/>
</dbReference>